<dbReference type="Proteomes" id="UP000265515">
    <property type="component" value="Unassembled WGS sequence"/>
</dbReference>
<reference evidence="1 2" key="1">
    <citation type="journal article" date="2018" name="Cell">
        <title>The Chara Genome: Secondary Complexity and Implications for Plant Terrestrialization.</title>
        <authorList>
            <person name="Nishiyama T."/>
            <person name="Sakayama H."/>
            <person name="Vries J.D."/>
            <person name="Buschmann H."/>
            <person name="Saint-Marcoux D."/>
            <person name="Ullrich K.K."/>
            <person name="Haas F.B."/>
            <person name="Vanderstraeten L."/>
            <person name="Becker D."/>
            <person name="Lang D."/>
            <person name="Vosolsobe S."/>
            <person name="Rombauts S."/>
            <person name="Wilhelmsson P.K.I."/>
            <person name="Janitza P."/>
            <person name="Kern R."/>
            <person name="Heyl A."/>
            <person name="Rumpler F."/>
            <person name="Villalobos L.I.A.C."/>
            <person name="Clay J.M."/>
            <person name="Skokan R."/>
            <person name="Toyoda A."/>
            <person name="Suzuki Y."/>
            <person name="Kagoshima H."/>
            <person name="Schijlen E."/>
            <person name="Tajeshwar N."/>
            <person name="Catarino B."/>
            <person name="Hetherington A.J."/>
            <person name="Saltykova A."/>
            <person name="Bonnot C."/>
            <person name="Breuninger H."/>
            <person name="Symeonidi A."/>
            <person name="Radhakrishnan G.V."/>
            <person name="Van Nieuwerburgh F."/>
            <person name="Deforce D."/>
            <person name="Chang C."/>
            <person name="Karol K.G."/>
            <person name="Hedrich R."/>
            <person name="Ulvskov P."/>
            <person name="Glockner G."/>
            <person name="Delwiche C.F."/>
            <person name="Petrasek J."/>
            <person name="Van de Peer Y."/>
            <person name="Friml J."/>
            <person name="Beilby M."/>
            <person name="Dolan L."/>
            <person name="Kohara Y."/>
            <person name="Sugano S."/>
            <person name="Fujiyama A."/>
            <person name="Delaux P.-M."/>
            <person name="Quint M."/>
            <person name="TheiBen G."/>
            <person name="Hagemann M."/>
            <person name="Harholt J."/>
            <person name="Dunand C."/>
            <person name="Zachgo S."/>
            <person name="Langdale J."/>
            <person name="Maumus F."/>
            <person name="Straeten D.V.D."/>
            <person name="Gould S.B."/>
            <person name="Rensing S.A."/>
        </authorList>
    </citation>
    <scope>NUCLEOTIDE SEQUENCE [LARGE SCALE GENOMIC DNA]</scope>
    <source>
        <strain evidence="1 2">S276</strain>
    </source>
</reference>
<name>A0A388KC69_CHABU</name>
<organism evidence="1 2">
    <name type="scientific">Chara braunii</name>
    <name type="common">Braun's stonewort</name>
    <dbReference type="NCBI Taxonomy" id="69332"/>
    <lineage>
        <taxon>Eukaryota</taxon>
        <taxon>Viridiplantae</taxon>
        <taxon>Streptophyta</taxon>
        <taxon>Charophyceae</taxon>
        <taxon>Charales</taxon>
        <taxon>Characeae</taxon>
        <taxon>Chara</taxon>
    </lineage>
</organism>
<dbReference type="Gramene" id="GBG67664">
    <property type="protein sequence ID" value="GBG67664"/>
    <property type="gene ID" value="CBR_g793"/>
</dbReference>
<protein>
    <submittedName>
        <fullName evidence="1">Uncharacterized protein</fullName>
    </submittedName>
</protein>
<evidence type="ECO:0000313" key="1">
    <source>
        <dbReference type="EMBL" id="GBG67664.1"/>
    </source>
</evidence>
<evidence type="ECO:0000313" key="2">
    <source>
        <dbReference type="Proteomes" id="UP000265515"/>
    </source>
</evidence>
<gene>
    <name evidence="1" type="ORF">CBR_g793</name>
</gene>
<dbReference type="EMBL" id="BFEA01000090">
    <property type="protein sequence ID" value="GBG67664.1"/>
    <property type="molecule type" value="Genomic_DNA"/>
</dbReference>
<proteinExistence type="predicted"/>
<keyword evidence="2" id="KW-1185">Reference proteome</keyword>
<dbReference type="AlphaFoldDB" id="A0A388KC69"/>
<sequence>MKTTFASKGKAREVVVEDIPSSSDMASEVEAITKGTENLSIQEKCKRGEDAPAGDSLLVVTPAKRLSKRAGIRPVRLSDHLERTRTRIAVRHVTRGVASKALTVVKAPARDTIMERMIFLDNTKRELSKMDYDTLRMICRDEGVNYETKVQTIFDIADRRAQLRFGELVLDFGVFGNLEDEAAQSSQDEADDRAQA</sequence>
<accession>A0A388KC69</accession>
<comment type="caution">
    <text evidence="1">The sequence shown here is derived from an EMBL/GenBank/DDBJ whole genome shotgun (WGS) entry which is preliminary data.</text>
</comment>